<accession>A0A0D2HW50</accession>
<feature type="compositionally biased region" description="Low complexity" evidence="1">
    <location>
        <begin position="549"/>
        <end position="571"/>
    </location>
</feature>
<keyword evidence="3" id="KW-1185">Reference proteome</keyword>
<organism evidence="2 3">
    <name type="scientific">Cladophialophora bantiana (strain ATCC 10958 / CBS 173.52 / CDC B-1940 / NIH 8579)</name>
    <name type="common">Xylohypha bantiana</name>
    <dbReference type="NCBI Taxonomy" id="1442370"/>
    <lineage>
        <taxon>Eukaryota</taxon>
        <taxon>Fungi</taxon>
        <taxon>Dikarya</taxon>
        <taxon>Ascomycota</taxon>
        <taxon>Pezizomycotina</taxon>
        <taxon>Eurotiomycetes</taxon>
        <taxon>Chaetothyriomycetidae</taxon>
        <taxon>Chaetothyriales</taxon>
        <taxon>Herpotrichiellaceae</taxon>
        <taxon>Cladophialophora</taxon>
    </lineage>
</organism>
<dbReference type="VEuPathDB" id="FungiDB:Z519_03759"/>
<evidence type="ECO:0000313" key="2">
    <source>
        <dbReference type="EMBL" id="KIW95175.1"/>
    </source>
</evidence>
<dbReference type="GeneID" id="27696687"/>
<feature type="region of interest" description="Disordered" evidence="1">
    <location>
        <begin position="494"/>
        <end position="513"/>
    </location>
</feature>
<gene>
    <name evidence="2" type="ORF">Z519_03759</name>
</gene>
<sequence>MAAVEETSSSPSLESLLSLWPIASTLSQYLPVGDLITLARLNVALRSVLHGFKPPEEDTSVPPEDSRLVRTELNIGHHATPYWQRLKDRSPFECSSRIHTKGPRPKPCRYCSRPICDACIVRSSFARGHENTFQNRVRYLCKSCWDSGNVSRTQRFPLAGPSESTSKRKWYDPDGRTRDYCVCTLKDDGWLCLECKDSQNWEAISSADGECHGQDCEESLDADDKDRRRICLWCNKGLPRQIGGTTRYYWNQKMIEARARNAASRQADLEEYNRRRLKLMRMSRREMRGDEAVEGDPDADLPQFVRHLDTINYRSYMSESAAPSGDAVYGSKRGYWRYTREFLLRMKERCGQISPPKPLNLPKNNIEGGRLRFARTNAEKAKDFSSLAQALPRMPDKRLTKWCTLKAVILEYLLVDRLSYQAAQQNMRDEYGFDASIEEYHKVMRIWNTQDTIRKHRRKSLDQEGEEAIKSKRYSLAKQPRDVINGEAVWIGGDGGDLSSQSSSESSDIEPGDYELTSWRRSSANQEQHSNQDDESESALKRQMKQDGESSSAQAHAHPSSSQPSSSSESALEPSDRDDGEDGSVNDNTTVSALLPRSEDAVSAEETPLDPSFDGEVDSLLQREPDNEDDPPPYTANGWVWPEAEGQGLY</sequence>
<dbReference type="RefSeq" id="XP_016621844.1">
    <property type="nucleotide sequence ID" value="XM_016761506.1"/>
</dbReference>
<feature type="compositionally biased region" description="Polar residues" evidence="1">
    <location>
        <begin position="520"/>
        <end position="529"/>
    </location>
</feature>
<dbReference type="OrthoDB" id="5290791at2759"/>
<dbReference type="Proteomes" id="UP000053789">
    <property type="component" value="Unassembled WGS sequence"/>
</dbReference>
<feature type="compositionally biased region" description="Low complexity" evidence="1">
    <location>
        <begin position="497"/>
        <end position="506"/>
    </location>
</feature>
<dbReference type="HOGENOM" id="CLU_017662_1_0_1"/>
<reference evidence="2" key="1">
    <citation type="submission" date="2015-01" db="EMBL/GenBank/DDBJ databases">
        <title>The Genome Sequence of Cladophialophora bantiana CBS 173.52.</title>
        <authorList>
            <consortium name="The Broad Institute Genomics Platform"/>
            <person name="Cuomo C."/>
            <person name="de Hoog S."/>
            <person name="Gorbushina A."/>
            <person name="Stielow B."/>
            <person name="Teixiera M."/>
            <person name="Abouelleil A."/>
            <person name="Chapman S.B."/>
            <person name="Priest M."/>
            <person name="Young S.K."/>
            <person name="Wortman J."/>
            <person name="Nusbaum C."/>
            <person name="Birren B."/>
        </authorList>
    </citation>
    <scope>NUCLEOTIDE SEQUENCE [LARGE SCALE GENOMIC DNA]</scope>
    <source>
        <strain evidence="2">CBS 173.52</strain>
    </source>
</reference>
<evidence type="ECO:0000313" key="3">
    <source>
        <dbReference type="Proteomes" id="UP000053789"/>
    </source>
</evidence>
<feature type="region of interest" description="Disordered" evidence="1">
    <location>
        <begin position="520"/>
        <end position="650"/>
    </location>
</feature>
<proteinExistence type="predicted"/>
<protein>
    <recommendedName>
        <fullName evidence="4">Clr5 domain-containing protein</fullName>
    </recommendedName>
</protein>
<feature type="compositionally biased region" description="Basic and acidic residues" evidence="1">
    <location>
        <begin position="538"/>
        <end position="548"/>
    </location>
</feature>
<evidence type="ECO:0008006" key="4">
    <source>
        <dbReference type="Google" id="ProtNLM"/>
    </source>
</evidence>
<evidence type="ECO:0000256" key="1">
    <source>
        <dbReference type="SAM" id="MobiDB-lite"/>
    </source>
</evidence>
<dbReference type="EMBL" id="KN846984">
    <property type="protein sequence ID" value="KIW95175.1"/>
    <property type="molecule type" value="Genomic_DNA"/>
</dbReference>
<dbReference type="AlphaFoldDB" id="A0A0D2HW50"/>
<name>A0A0D2HW50_CLAB1</name>